<proteinExistence type="predicted"/>
<dbReference type="PANTHER" id="PTHR15396:SF1">
    <property type="entry name" value="RIBONUCLEASE P PROTEIN SUBUNIT P40"/>
    <property type="match status" value="1"/>
</dbReference>
<dbReference type="Proteomes" id="UP000807716">
    <property type="component" value="Unassembled WGS sequence"/>
</dbReference>
<evidence type="ECO:0000313" key="1">
    <source>
        <dbReference type="EMBL" id="KAG0269813.1"/>
    </source>
</evidence>
<dbReference type="OrthoDB" id="63112at2759"/>
<dbReference type="InterPro" id="IPR013893">
    <property type="entry name" value="RNase_P_Rpp40"/>
</dbReference>
<dbReference type="GO" id="GO:0030681">
    <property type="term" value="C:multimeric ribonuclease P complex"/>
    <property type="evidence" value="ECO:0007669"/>
    <property type="project" value="TreeGrafter"/>
</dbReference>
<protein>
    <submittedName>
        <fullName evidence="1">Ribonuclease P protein subunit p40</fullName>
    </submittedName>
</protein>
<accession>A0A9P6QKV8</accession>
<reference evidence="1" key="1">
    <citation type="journal article" date="2020" name="Fungal Divers.">
        <title>Resolving the Mortierellaceae phylogeny through synthesis of multi-gene phylogenetics and phylogenomics.</title>
        <authorList>
            <person name="Vandepol N."/>
            <person name="Liber J."/>
            <person name="Desiro A."/>
            <person name="Na H."/>
            <person name="Kennedy M."/>
            <person name="Barry K."/>
            <person name="Grigoriev I.V."/>
            <person name="Miller A.N."/>
            <person name="O'Donnell K."/>
            <person name="Stajich J.E."/>
            <person name="Bonito G."/>
        </authorList>
    </citation>
    <scope>NUCLEOTIDE SEQUENCE</scope>
    <source>
        <strain evidence="1">BC1065</strain>
    </source>
</reference>
<dbReference type="GO" id="GO:0000172">
    <property type="term" value="C:ribonuclease MRP complex"/>
    <property type="evidence" value="ECO:0007669"/>
    <property type="project" value="TreeGrafter"/>
</dbReference>
<keyword evidence="2" id="KW-1185">Reference proteome</keyword>
<sequence>MSSFLPRSEGPRPKLFMSHYSFDSHKQPHTRLIDTHPFNHTLQVFLPTHCSPAIHSTLVSRLLKNTFYYHAKVPLSLLLTPEFMQHARNGMIALSVDGGIDTHNIVCLDGNGSLVLALTKDTYEQLGLDGVPSKFSAKRQRYVVKIDLRAPAMVPKKPGFERVKWCFENTLVDKFSMLFASVDAEGNSLPIEFPSEISARKLTYDVDVTTLHDIVIPDTTRIRTIRHSNNSNNNNNSNVLQWRSNVSQLHEWIGMVAVGSPRVLLHDRIDPYLCVYNPPAQKKQTNAPPSQPSSSTGSLLRISGFLPAQAIQVIFQSLRNVLDDSASNVQWAHCCVWGFEDSPISWRDKEHQFLLSGENMYGFFLWSRHLVLSKKENQDRGVYVMLETVAALDEHQ</sequence>
<dbReference type="AlphaFoldDB" id="A0A9P6QKV8"/>
<dbReference type="PANTHER" id="PTHR15396">
    <property type="entry name" value="RIBONUCLEASE P PROTEIN SUBUNIT P40"/>
    <property type="match status" value="1"/>
</dbReference>
<dbReference type="Pfam" id="PF08584">
    <property type="entry name" value="Ribonuc_P_40"/>
    <property type="match status" value="1"/>
</dbReference>
<organism evidence="1 2">
    <name type="scientific">Actinomortierella ambigua</name>
    <dbReference type="NCBI Taxonomy" id="1343610"/>
    <lineage>
        <taxon>Eukaryota</taxon>
        <taxon>Fungi</taxon>
        <taxon>Fungi incertae sedis</taxon>
        <taxon>Mucoromycota</taxon>
        <taxon>Mortierellomycotina</taxon>
        <taxon>Mortierellomycetes</taxon>
        <taxon>Mortierellales</taxon>
        <taxon>Mortierellaceae</taxon>
        <taxon>Actinomortierella</taxon>
    </lineage>
</organism>
<dbReference type="GO" id="GO:0001682">
    <property type="term" value="P:tRNA 5'-leader removal"/>
    <property type="evidence" value="ECO:0007669"/>
    <property type="project" value="InterPro"/>
</dbReference>
<dbReference type="GO" id="GO:0000171">
    <property type="term" value="F:ribonuclease MRP activity"/>
    <property type="evidence" value="ECO:0007669"/>
    <property type="project" value="TreeGrafter"/>
</dbReference>
<evidence type="ECO:0000313" key="2">
    <source>
        <dbReference type="Proteomes" id="UP000807716"/>
    </source>
</evidence>
<dbReference type="EMBL" id="JAAAJB010000017">
    <property type="protein sequence ID" value="KAG0269813.1"/>
    <property type="molecule type" value="Genomic_DNA"/>
</dbReference>
<dbReference type="GO" id="GO:0004526">
    <property type="term" value="F:ribonuclease P activity"/>
    <property type="evidence" value="ECO:0007669"/>
    <property type="project" value="TreeGrafter"/>
</dbReference>
<comment type="caution">
    <text evidence="1">The sequence shown here is derived from an EMBL/GenBank/DDBJ whole genome shotgun (WGS) entry which is preliminary data.</text>
</comment>
<gene>
    <name evidence="1" type="primary">RPP40</name>
    <name evidence="1" type="ORF">DFQ27_001933</name>
</gene>
<dbReference type="GO" id="GO:0000447">
    <property type="term" value="P:endonucleolytic cleavage in ITS1 to separate SSU-rRNA from 5.8S rRNA and LSU-rRNA from tricistronic rRNA transcript (SSU-rRNA, 5.8S rRNA, LSU-rRNA)"/>
    <property type="evidence" value="ECO:0007669"/>
    <property type="project" value="TreeGrafter"/>
</dbReference>
<name>A0A9P6QKV8_9FUNG</name>